<protein>
    <submittedName>
        <fullName evidence="1">Uncharacterized protein</fullName>
    </submittedName>
</protein>
<reference evidence="1 2" key="1">
    <citation type="submission" date="2016-10" db="EMBL/GenBank/DDBJ databases">
        <authorList>
            <person name="de Groot N.N."/>
        </authorList>
    </citation>
    <scope>NUCLEOTIDE SEQUENCE [LARGE SCALE GENOMIC DNA]</scope>
    <source>
        <strain evidence="1 2">DSM 527</strain>
    </source>
</reference>
<organism evidence="1 2">
    <name type="scientific">Chitinophaga filiformis</name>
    <name type="common">Myxococcus filiformis</name>
    <name type="synonym">Flexibacter filiformis</name>
    <dbReference type="NCBI Taxonomy" id="104663"/>
    <lineage>
        <taxon>Bacteria</taxon>
        <taxon>Pseudomonadati</taxon>
        <taxon>Bacteroidota</taxon>
        <taxon>Chitinophagia</taxon>
        <taxon>Chitinophagales</taxon>
        <taxon>Chitinophagaceae</taxon>
        <taxon>Chitinophaga</taxon>
    </lineage>
</organism>
<dbReference type="STRING" id="104663.SAMN04488121_102466"/>
<evidence type="ECO:0000313" key="2">
    <source>
        <dbReference type="Proteomes" id="UP000199045"/>
    </source>
</evidence>
<dbReference type="Proteomes" id="UP000199045">
    <property type="component" value="Unassembled WGS sequence"/>
</dbReference>
<accession>A0A1G7MJJ3</accession>
<evidence type="ECO:0000313" key="1">
    <source>
        <dbReference type="EMBL" id="SDF62058.1"/>
    </source>
</evidence>
<name>A0A1G7MJJ3_CHIFI</name>
<dbReference type="AlphaFoldDB" id="A0A1G7MJJ3"/>
<dbReference type="RefSeq" id="WP_143011410.1">
    <property type="nucleotide sequence ID" value="NZ_FNBN01000002.1"/>
</dbReference>
<proteinExistence type="predicted"/>
<gene>
    <name evidence="1" type="ORF">SAMN04488121_102466</name>
</gene>
<sequence length="312" mass="35533">MAKGHFHRKRKKAPECRMISCTGDIELTSDHFPEMTSVPEPTESGIANVALPLTGGSFVDEITALLSQSFNHNDFPDLFPEFIKELALSEETLQLDYYEYLKQHYAFLKGMTGDGKRTIMPPEELRAILLSKMEVEEDLESVHPHSLPDNVNNPFEKDADPGFTLKKYLANGVSVEMVLTCRFARSVYRDFLIFQNALLLEELAQTHSSSNKLAKLLFSRISRYIKKKAHKLALLFKDLASLPRGPEVNILKPLMISSVKVTPNDGKDSDSYSYTQLFQKLTTFITLTFSNKSLWIKTNMSYYYLLKVQSLQ</sequence>
<dbReference type="EMBL" id="FNBN01000002">
    <property type="protein sequence ID" value="SDF62058.1"/>
    <property type="molecule type" value="Genomic_DNA"/>
</dbReference>